<evidence type="ECO:0000313" key="2">
    <source>
        <dbReference type="EMBL" id="SDN00838.1"/>
    </source>
</evidence>
<organism evidence="2 3">
    <name type="scientific">Halogranum gelatinilyticum</name>
    <dbReference type="NCBI Taxonomy" id="660521"/>
    <lineage>
        <taxon>Archaea</taxon>
        <taxon>Methanobacteriati</taxon>
        <taxon>Methanobacteriota</taxon>
        <taxon>Stenosarchaea group</taxon>
        <taxon>Halobacteria</taxon>
        <taxon>Halobacteriales</taxon>
        <taxon>Haloferacaceae</taxon>
    </lineage>
</organism>
<evidence type="ECO:0000256" key="1">
    <source>
        <dbReference type="SAM" id="Phobius"/>
    </source>
</evidence>
<keyword evidence="1" id="KW-0472">Membrane</keyword>
<reference evidence="3" key="1">
    <citation type="submission" date="2016-10" db="EMBL/GenBank/DDBJ databases">
        <authorList>
            <person name="Varghese N."/>
            <person name="Submissions S."/>
        </authorList>
    </citation>
    <scope>NUCLEOTIDE SEQUENCE [LARGE SCALE GENOMIC DNA]</scope>
    <source>
        <strain evidence="3">CGMCC 1.10119</strain>
    </source>
</reference>
<keyword evidence="1" id="KW-0812">Transmembrane</keyword>
<evidence type="ECO:0000313" key="3">
    <source>
        <dbReference type="Proteomes" id="UP000199451"/>
    </source>
</evidence>
<dbReference type="Proteomes" id="UP000199451">
    <property type="component" value="Unassembled WGS sequence"/>
</dbReference>
<sequence>MALGRDTLLFALLVMLFSGFGLANETVPYDVAWLLTLLALLAGLLGFLQAVREGVRD</sequence>
<accession>A0A1G9XVJ9</accession>
<keyword evidence="1" id="KW-1133">Transmembrane helix</keyword>
<protein>
    <submittedName>
        <fullName evidence="2">Uncharacterized protein</fullName>
    </submittedName>
</protein>
<feature type="transmembrane region" description="Helical" evidence="1">
    <location>
        <begin position="33"/>
        <end position="51"/>
    </location>
</feature>
<name>A0A1G9XVJ9_9EURY</name>
<dbReference type="RefSeq" id="WP_170830662.1">
    <property type="nucleotide sequence ID" value="NZ_FNHL01000004.1"/>
</dbReference>
<dbReference type="AlphaFoldDB" id="A0A1G9XVJ9"/>
<keyword evidence="3" id="KW-1185">Reference proteome</keyword>
<gene>
    <name evidence="2" type="ORF">SAMN04487949_3147</name>
</gene>
<proteinExistence type="predicted"/>
<dbReference type="EMBL" id="FNHL01000004">
    <property type="protein sequence ID" value="SDN00838.1"/>
    <property type="molecule type" value="Genomic_DNA"/>
</dbReference>